<evidence type="ECO:0000256" key="1">
    <source>
        <dbReference type="ARBA" id="ARBA00004141"/>
    </source>
</evidence>
<keyword evidence="6 10" id="KW-0573">Peptidoglycan synthesis</keyword>
<evidence type="ECO:0000256" key="5">
    <source>
        <dbReference type="ARBA" id="ARBA00022960"/>
    </source>
</evidence>
<dbReference type="Pfam" id="PF01098">
    <property type="entry name" value="FTSW_RODA_SPOVE"/>
    <property type="match status" value="1"/>
</dbReference>
<gene>
    <name evidence="13" type="ORF">OW763_10505</name>
</gene>
<evidence type="ECO:0000313" key="14">
    <source>
        <dbReference type="Proteomes" id="UP001078443"/>
    </source>
</evidence>
<reference evidence="13" key="1">
    <citation type="submission" date="2022-12" db="EMBL/GenBank/DDBJ databases">
        <authorList>
            <person name="Wang J."/>
        </authorList>
    </citation>
    <scope>NUCLEOTIDE SEQUENCE</scope>
    <source>
        <strain evidence="13">HY-45-18</strain>
    </source>
</reference>
<feature type="region of interest" description="Disordered" evidence="11">
    <location>
        <begin position="346"/>
        <end position="369"/>
    </location>
</feature>
<dbReference type="CDD" id="cd16913">
    <property type="entry name" value="YkuD_like"/>
    <property type="match status" value="1"/>
</dbReference>
<evidence type="ECO:0000256" key="9">
    <source>
        <dbReference type="ARBA" id="ARBA00023316"/>
    </source>
</evidence>
<keyword evidence="7" id="KW-1133">Transmembrane helix</keyword>
<accession>A0ABT4D0K6</accession>
<feature type="active site" description="Nucleophile" evidence="10">
    <location>
        <position position="636"/>
    </location>
</feature>
<evidence type="ECO:0000256" key="3">
    <source>
        <dbReference type="ARBA" id="ARBA00022679"/>
    </source>
</evidence>
<keyword evidence="3" id="KW-0808">Transferase</keyword>
<comment type="pathway">
    <text evidence="2 10">Cell wall biogenesis; peptidoglycan biosynthesis.</text>
</comment>
<keyword evidence="5 10" id="KW-0133">Cell shape</keyword>
<evidence type="ECO:0000256" key="10">
    <source>
        <dbReference type="PROSITE-ProRule" id="PRU01373"/>
    </source>
</evidence>
<evidence type="ECO:0000256" key="6">
    <source>
        <dbReference type="ARBA" id="ARBA00022984"/>
    </source>
</evidence>
<feature type="compositionally biased region" description="Polar residues" evidence="11">
    <location>
        <begin position="346"/>
        <end position="355"/>
    </location>
</feature>
<evidence type="ECO:0000313" key="13">
    <source>
        <dbReference type="EMBL" id="MCY6484770.1"/>
    </source>
</evidence>
<keyword evidence="14" id="KW-1185">Reference proteome</keyword>
<dbReference type="InterPro" id="IPR005490">
    <property type="entry name" value="LD_TPept_cat_dom"/>
</dbReference>
<keyword evidence="4" id="KW-0812">Transmembrane</keyword>
<dbReference type="PANTHER" id="PTHR30582">
    <property type="entry name" value="L,D-TRANSPEPTIDASE"/>
    <property type="match status" value="1"/>
</dbReference>
<feature type="compositionally biased region" description="Basic and acidic residues" evidence="11">
    <location>
        <begin position="251"/>
        <end position="263"/>
    </location>
</feature>
<dbReference type="PROSITE" id="PS52029">
    <property type="entry name" value="LD_TPASE"/>
    <property type="match status" value="1"/>
</dbReference>
<evidence type="ECO:0000256" key="4">
    <source>
        <dbReference type="ARBA" id="ARBA00022692"/>
    </source>
</evidence>
<feature type="domain" description="L,D-TPase catalytic" evidence="12">
    <location>
        <begin position="538"/>
        <end position="660"/>
    </location>
</feature>
<dbReference type="InterPro" id="IPR001182">
    <property type="entry name" value="FtsW/RodA"/>
</dbReference>
<dbReference type="Proteomes" id="UP001078443">
    <property type="component" value="Unassembled WGS sequence"/>
</dbReference>
<keyword evidence="9 10" id="KW-0961">Cell wall biogenesis/degradation</keyword>
<organism evidence="13 14">
    <name type="scientific">Clostridium aestuarii</name>
    <dbReference type="NCBI Taxonomy" id="338193"/>
    <lineage>
        <taxon>Bacteria</taxon>
        <taxon>Bacillati</taxon>
        <taxon>Bacillota</taxon>
        <taxon>Clostridia</taxon>
        <taxon>Eubacteriales</taxon>
        <taxon>Clostridiaceae</taxon>
        <taxon>Clostridium</taxon>
    </lineage>
</organism>
<dbReference type="InterPro" id="IPR050979">
    <property type="entry name" value="LD-transpeptidase"/>
</dbReference>
<feature type="active site" description="Proton donor/acceptor" evidence="10">
    <location>
        <position position="609"/>
    </location>
</feature>
<evidence type="ECO:0000256" key="2">
    <source>
        <dbReference type="ARBA" id="ARBA00004752"/>
    </source>
</evidence>
<comment type="subcellular location">
    <subcellularLocation>
        <location evidence="1">Membrane</location>
        <topology evidence="1">Multi-pass membrane protein</topology>
    </subcellularLocation>
</comment>
<dbReference type="PANTHER" id="PTHR30582:SF2">
    <property type="entry name" value="L,D-TRANSPEPTIDASE YCIB-RELATED"/>
    <property type="match status" value="1"/>
</dbReference>
<name>A0ABT4D0K6_9CLOT</name>
<sequence>MKKTLSKLLVVILIMSLFLNLVAKPHKAYAEEIPKIEKVICEYKEVKEGDIQSLDILPKASNKVQYRVWLANMKTGIWKEITKGFTEALDGNKVYNVITPKLSEGEYRASVWIKRANAKPLNKKGFDSYFALNFKCLKEDKQKIQIKLDEIKNNYKSGQAVEVKKKEDKGYSYKYSVYDIVNDKEIVTYNDDYKDNILWKPNDDGIYLFKTNVKNLEKIQVSNNMDKDNNEITKKEKTIEKNKEEKNKVEIKEKEETKKDQDGKQQQLVEDNNDDQETVEDDRLKDEKTKNKLIEEQKLKEKDEDKSNTLEYDVNNKKVKKDENIPENNLDINKEKQEVDLKNNQDILNESNTSKISERENESGEVLGQGLAQSRQKCDYIPESHNDFIFSIIGEDDKDKISDQTQNENKDKRETKQHENKDKQENKQDEINYKYIESETEISKILMVGNPYRGPKAPKADLVTVGNANENDTINIKAQPRYNSKNVGYIYGSLCEVKVLKTVGKYYNIETVNYKTSKRIKGYVYKWQLKKVKPSKFYSILVNQSEQKIYIFKNGKFLRNIICSTGNDWTPTPSGTYLIGDRGPAFLTGSTKAVICYNWVRFNHNYLFHSVLCYRSNGEPIPSALAKLGHKASHGCIRVPKEDIKWFYNNIPRGTLLVIK</sequence>
<dbReference type="Pfam" id="PF03734">
    <property type="entry name" value="YkuD"/>
    <property type="match status" value="1"/>
</dbReference>
<dbReference type="SUPFAM" id="SSF141523">
    <property type="entry name" value="L,D-transpeptidase catalytic domain-like"/>
    <property type="match status" value="1"/>
</dbReference>
<feature type="compositionally biased region" description="Acidic residues" evidence="11">
    <location>
        <begin position="271"/>
        <end position="280"/>
    </location>
</feature>
<proteinExistence type="predicted"/>
<keyword evidence="8" id="KW-0472">Membrane</keyword>
<feature type="region of interest" description="Disordered" evidence="11">
    <location>
        <begin position="251"/>
        <end position="289"/>
    </location>
</feature>
<dbReference type="RefSeq" id="WP_268041090.1">
    <property type="nucleotide sequence ID" value="NZ_JAPQER010000004.1"/>
</dbReference>
<evidence type="ECO:0000256" key="11">
    <source>
        <dbReference type="SAM" id="MobiDB-lite"/>
    </source>
</evidence>
<feature type="region of interest" description="Disordered" evidence="11">
    <location>
        <begin position="399"/>
        <end position="430"/>
    </location>
</feature>
<protein>
    <submittedName>
        <fullName evidence="13">L,D-transpeptidase family protein</fullName>
    </submittedName>
</protein>
<dbReference type="EMBL" id="JAPQER010000004">
    <property type="protein sequence ID" value="MCY6484770.1"/>
    <property type="molecule type" value="Genomic_DNA"/>
</dbReference>
<dbReference type="InterPro" id="IPR038063">
    <property type="entry name" value="Transpep_catalytic_dom"/>
</dbReference>
<evidence type="ECO:0000259" key="12">
    <source>
        <dbReference type="PROSITE" id="PS52029"/>
    </source>
</evidence>
<evidence type="ECO:0000256" key="7">
    <source>
        <dbReference type="ARBA" id="ARBA00022989"/>
    </source>
</evidence>
<dbReference type="Gene3D" id="2.40.440.10">
    <property type="entry name" value="L,D-transpeptidase catalytic domain-like"/>
    <property type="match status" value="1"/>
</dbReference>
<comment type="caution">
    <text evidence="13">The sequence shown here is derived from an EMBL/GenBank/DDBJ whole genome shotgun (WGS) entry which is preliminary data.</text>
</comment>
<evidence type="ECO:0000256" key="8">
    <source>
        <dbReference type="ARBA" id="ARBA00023136"/>
    </source>
</evidence>